<dbReference type="EMBL" id="MFBN01000016">
    <property type="protein sequence ID" value="OGD95558.1"/>
    <property type="molecule type" value="Genomic_DNA"/>
</dbReference>
<dbReference type="Proteomes" id="UP000178336">
    <property type="component" value="Unassembled WGS sequence"/>
</dbReference>
<dbReference type="AlphaFoldDB" id="A0A1F5GUM9"/>
<protein>
    <submittedName>
        <fullName evidence="2">Uncharacterized protein</fullName>
    </submittedName>
</protein>
<gene>
    <name evidence="2" type="ORF">A3A48_00550</name>
</gene>
<feature type="transmembrane region" description="Helical" evidence="1">
    <location>
        <begin position="7"/>
        <end position="25"/>
    </location>
</feature>
<organism evidence="2 3">
    <name type="scientific">Candidatus Curtissbacteria bacterium RIFCSPLOWO2_01_FULL_37_9</name>
    <dbReference type="NCBI Taxonomy" id="1797724"/>
    <lineage>
        <taxon>Bacteria</taxon>
        <taxon>Candidatus Curtissiibacteriota</taxon>
    </lineage>
</organism>
<name>A0A1F5GUM9_9BACT</name>
<comment type="caution">
    <text evidence="2">The sequence shown here is derived from an EMBL/GenBank/DDBJ whole genome shotgun (WGS) entry which is preliminary data.</text>
</comment>
<sequence length="276" mass="31493">MNKIKGLRIVIGIIIFILVFLILFIPDNKSLKTLFQQKSNDEEFSNKSQNKLESASSFKDRFKTLAEDLRAVPVASLDVMAAQEQGLIYQEITDYKIEVIFDRNLSQGKQGLTYTFYQPLDNNILKDIEVFFPSGLQIANGNSLDDNELIGEGIYNFVLDGVNSVSQITILNSRDTQGHDAHWKFYFGPKDNLSNYYLSAFFDRETQGVFKMVLARKFLFEIRPPIKFQVNLYTTGDKSHAVFVVPEGGNRLFRQTVIFVEGNPRVLQASTDFNNL</sequence>
<evidence type="ECO:0000313" key="2">
    <source>
        <dbReference type="EMBL" id="OGD95558.1"/>
    </source>
</evidence>
<keyword evidence="1" id="KW-0812">Transmembrane</keyword>
<evidence type="ECO:0000313" key="3">
    <source>
        <dbReference type="Proteomes" id="UP000178336"/>
    </source>
</evidence>
<reference evidence="2 3" key="1">
    <citation type="journal article" date="2016" name="Nat. Commun.">
        <title>Thousands of microbial genomes shed light on interconnected biogeochemical processes in an aquifer system.</title>
        <authorList>
            <person name="Anantharaman K."/>
            <person name="Brown C.T."/>
            <person name="Hug L.A."/>
            <person name="Sharon I."/>
            <person name="Castelle C.J."/>
            <person name="Probst A.J."/>
            <person name="Thomas B.C."/>
            <person name="Singh A."/>
            <person name="Wilkins M.J."/>
            <person name="Karaoz U."/>
            <person name="Brodie E.L."/>
            <person name="Williams K.H."/>
            <person name="Hubbard S.S."/>
            <person name="Banfield J.F."/>
        </authorList>
    </citation>
    <scope>NUCLEOTIDE SEQUENCE [LARGE SCALE GENOMIC DNA]</scope>
</reference>
<proteinExistence type="predicted"/>
<keyword evidence="1" id="KW-0472">Membrane</keyword>
<evidence type="ECO:0000256" key="1">
    <source>
        <dbReference type="SAM" id="Phobius"/>
    </source>
</evidence>
<keyword evidence="1" id="KW-1133">Transmembrane helix</keyword>
<accession>A0A1F5GUM9</accession>